<keyword evidence="1" id="KW-0472">Membrane</keyword>
<organism evidence="2 3">
    <name type="scientific">Flavisolibacter tropicus</name>
    <dbReference type="NCBI Taxonomy" id="1492898"/>
    <lineage>
        <taxon>Bacteria</taxon>
        <taxon>Pseudomonadati</taxon>
        <taxon>Bacteroidota</taxon>
        <taxon>Chitinophagia</taxon>
        <taxon>Chitinophagales</taxon>
        <taxon>Chitinophagaceae</taxon>
        <taxon>Flavisolibacter</taxon>
    </lineage>
</organism>
<dbReference type="Proteomes" id="UP000077177">
    <property type="component" value="Chromosome"/>
</dbReference>
<feature type="transmembrane region" description="Helical" evidence="1">
    <location>
        <begin position="40"/>
        <end position="58"/>
    </location>
</feature>
<accession>A0A172TRJ4</accession>
<keyword evidence="3" id="KW-1185">Reference proteome</keyword>
<evidence type="ECO:0000313" key="2">
    <source>
        <dbReference type="EMBL" id="ANE49602.1"/>
    </source>
</evidence>
<sequence>MQKRLLDLRFVIGLFFTIIGLLLLVYSFFATTQLETGESINRYTGLVLLAFGVFMIILSQRKEGYDELVEEPPRD</sequence>
<dbReference type="STRING" id="1492898.SY85_02865"/>
<dbReference type="AlphaFoldDB" id="A0A172TRJ4"/>
<feature type="transmembrane region" description="Helical" evidence="1">
    <location>
        <begin position="7"/>
        <end position="28"/>
    </location>
</feature>
<dbReference type="KEGG" id="fla:SY85_02865"/>
<reference evidence="2 3" key="2">
    <citation type="journal article" date="2016" name="Int. J. Syst. Evol. Microbiol.">
        <title>Flavisolibacter tropicus sp. nov., isolated from tropical soil.</title>
        <authorList>
            <person name="Lee J.J."/>
            <person name="Kang M.S."/>
            <person name="Kim G.S."/>
            <person name="Lee C.S."/>
            <person name="Lim S."/>
            <person name="Lee J."/>
            <person name="Roh S.H."/>
            <person name="Kang H."/>
            <person name="Ha J.M."/>
            <person name="Bae S."/>
            <person name="Jung H.Y."/>
            <person name="Kim M.K."/>
        </authorList>
    </citation>
    <scope>NUCLEOTIDE SEQUENCE [LARGE SCALE GENOMIC DNA]</scope>
    <source>
        <strain evidence="2 3">LCS9</strain>
    </source>
</reference>
<keyword evidence="1" id="KW-0812">Transmembrane</keyword>
<gene>
    <name evidence="2" type="ORF">SY85_02865</name>
</gene>
<keyword evidence="1" id="KW-1133">Transmembrane helix</keyword>
<protein>
    <submittedName>
        <fullName evidence="2">Uncharacterized protein</fullName>
    </submittedName>
</protein>
<dbReference type="RefSeq" id="WP_066401719.1">
    <property type="nucleotide sequence ID" value="NZ_CP011390.1"/>
</dbReference>
<proteinExistence type="predicted"/>
<name>A0A172TRJ4_9BACT</name>
<evidence type="ECO:0000313" key="3">
    <source>
        <dbReference type="Proteomes" id="UP000077177"/>
    </source>
</evidence>
<evidence type="ECO:0000256" key="1">
    <source>
        <dbReference type="SAM" id="Phobius"/>
    </source>
</evidence>
<reference evidence="3" key="1">
    <citation type="submission" date="2015-01" db="EMBL/GenBank/DDBJ databases">
        <title>Flavisolibacter sp./LCS9/ whole genome sequencing.</title>
        <authorList>
            <person name="Kim M.K."/>
            <person name="Srinivasan S."/>
            <person name="Lee J.-J."/>
        </authorList>
    </citation>
    <scope>NUCLEOTIDE SEQUENCE [LARGE SCALE GENOMIC DNA]</scope>
    <source>
        <strain evidence="3">LCS9</strain>
    </source>
</reference>
<dbReference type="EMBL" id="CP011390">
    <property type="protein sequence ID" value="ANE49602.1"/>
    <property type="molecule type" value="Genomic_DNA"/>
</dbReference>